<keyword evidence="7" id="KW-0732">Signal</keyword>
<evidence type="ECO:0000256" key="2">
    <source>
        <dbReference type="ARBA" id="ARBA00008681"/>
    </source>
</evidence>
<evidence type="ECO:0000256" key="1">
    <source>
        <dbReference type="ARBA" id="ARBA00004459"/>
    </source>
</evidence>
<dbReference type="RefSeq" id="WP_093665764.1">
    <property type="nucleotide sequence ID" value="NZ_FOCF01000005.1"/>
</dbReference>
<dbReference type="PANTHER" id="PTHR35603:SF2">
    <property type="entry name" value="OUTER MEMBRANE LIPOPROTEIN"/>
    <property type="match status" value="1"/>
</dbReference>
<evidence type="ECO:0000256" key="6">
    <source>
        <dbReference type="SAM" id="MobiDB-lite"/>
    </source>
</evidence>
<keyword evidence="10" id="KW-1185">Reference proteome</keyword>
<evidence type="ECO:0000256" key="7">
    <source>
        <dbReference type="SAM" id="SignalP"/>
    </source>
</evidence>
<feature type="region of interest" description="Disordered" evidence="6">
    <location>
        <begin position="60"/>
        <end position="90"/>
    </location>
</feature>
<evidence type="ECO:0000259" key="8">
    <source>
        <dbReference type="Pfam" id="PF05433"/>
    </source>
</evidence>
<dbReference type="Pfam" id="PF05433">
    <property type="entry name" value="Rick_17kDa_Anti"/>
    <property type="match status" value="1"/>
</dbReference>
<name>A0A1H8EJN2_9SPHN</name>
<dbReference type="EMBL" id="FOCF01000005">
    <property type="protein sequence ID" value="SEN19699.1"/>
    <property type="molecule type" value="Genomic_DNA"/>
</dbReference>
<dbReference type="InterPro" id="IPR051407">
    <property type="entry name" value="Bact_OM_lipoprot/Surf_antigen"/>
</dbReference>
<dbReference type="OrthoDB" id="7473723at2"/>
<dbReference type="AlphaFoldDB" id="A0A1H8EJN2"/>
<feature type="chain" id="PRO_5011794849" description="17 kDa surface antigen" evidence="7">
    <location>
        <begin position="25"/>
        <end position="180"/>
    </location>
</feature>
<proteinExistence type="inferred from homology"/>
<evidence type="ECO:0000256" key="3">
    <source>
        <dbReference type="ARBA" id="ARBA00015281"/>
    </source>
</evidence>
<dbReference type="InterPro" id="IPR008816">
    <property type="entry name" value="Gly_zipper_2TM_dom"/>
</dbReference>
<dbReference type="GO" id="GO:0009279">
    <property type="term" value="C:cell outer membrane"/>
    <property type="evidence" value="ECO:0007669"/>
    <property type="project" value="UniProtKB-SubCell"/>
</dbReference>
<dbReference type="Proteomes" id="UP000199206">
    <property type="component" value="Unassembled WGS sequence"/>
</dbReference>
<feature type="domain" description="Glycine zipper 2TM" evidence="8">
    <location>
        <begin position="131"/>
        <end position="170"/>
    </location>
</feature>
<evidence type="ECO:0000256" key="4">
    <source>
        <dbReference type="ARBA" id="ARBA00023136"/>
    </source>
</evidence>
<evidence type="ECO:0000313" key="10">
    <source>
        <dbReference type="Proteomes" id="UP000199206"/>
    </source>
</evidence>
<feature type="signal peptide" evidence="7">
    <location>
        <begin position="1"/>
        <end position="24"/>
    </location>
</feature>
<protein>
    <recommendedName>
        <fullName evidence="3">17 kDa surface antigen</fullName>
    </recommendedName>
</protein>
<dbReference type="STRING" id="1166340.SAMN05192583_2208"/>
<evidence type="ECO:0000313" key="9">
    <source>
        <dbReference type="EMBL" id="SEN19699.1"/>
    </source>
</evidence>
<evidence type="ECO:0000256" key="5">
    <source>
        <dbReference type="ARBA" id="ARBA00023288"/>
    </source>
</evidence>
<gene>
    <name evidence="9" type="ORF">SAMN05192583_2208</name>
</gene>
<dbReference type="PANTHER" id="PTHR35603">
    <property type="match status" value="1"/>
</dbReference>
<accession>A0A1H8EJN2</accession>
<keyword evidence="4" id="KW-0472">Membrane</keyword>
<sequence length="180" mass="19636">MLTRLITAGVLAASAIALTAPVTAQTTADQRRFDDAQARFDREYDLYRQEVDRYRAARSSGYRPGAYDDRGGYRQAPDTYAGDDQYDPNYDPSRYYRVGPNYRERALATNDRVYAGQDGRYYCRRSDGTTGLIVGGAAGGILGNVIDGGHSRTVGTLLGGAVGALAGKSIDQNQSEIRCR</sequence>
<organism evidence="9 10">
    <name type="scientific">Sphingomonas gellani</name>
    <dbReference type="NCBI Taxonomy" id="1166340"/>
    <lineage>
        <taxon>Bacteria</taxon>
        <taxon>Pseudomonadati</taxon>
        <taxon>Pseudomonadota</taxon>
        <taxon>Alphaproteobacteria</taxon>
        <taxon>Sphingomonadales</taxon>
        <taxon>Sphingomonadaceae</taxon>
        <taxon>Sphingomonas</taxon>
    </lineage>
</organism>
<comment type="similarity">
    <text evidence="2">Belongs to the rickettsiale 17 kDa surface antigen family.</text>
</comment>
<keyword evidence="5" id="KW-0449">Lipoprotein</keyword>
<reference evidence="10" key="1">
    <citation type="submission" date="2016-10" db="EMBL/GenBank/DDBJ databases">
        <authorList>
            <person name="Varghese N."/>
            <person name="Submissions S."/>
        </authorList>
    </citation>
    <scope>NUCLEOTIDE SEQUENCE [LARGE SCALE GENOMIC DNA]</scope>
    <source>
        <strain evidence="10">S6-262</strain>
    </source>
</reference>
<comment type="subcellular location">
    <subcellularLocation>
        <location evidence="1">Cell outer membrane</location>
        <topology evidence="1">Lipid-anchor</topology>
    </subcellularLocation>
</comment>